<accession>A0A839VAD9</accession>
<evidence type="ECO:0000256" key="1">
    <source>
        <dbReference type="SAM" id="Phobius"/>
    </source>
</evidence>
<sequence>MAKRYGLLARFDTADALVAAVKAMHQAGYRALEPCTPYPVAGLPEALGFTSRWVPVMALAAAIMGAVGIYFLQWYSSVVSYPFVVGGKPLHSWPAFLIPAFVIGLLSAVVGSVVAMLFGNRLPRPYHPAFHVAEFDRVTSDGFFLIVAASDPCFDDSRTAARLRELAAANIVEVPA</sequence>
<keyword evidence="1" id="KW-1133">Transmembrane helix</keyword>
<gene>
    <name evidence="2" type="ORF">FHR94_000891</name>
</gene>
<proteinExistence type="predicted"/>
<dbReference type="EMBL" id="JACHXP010000003">
    <property type="protein sequence ID" value="MBB3189667.1"/>
    <property type="molecule type" value="Genomic_DNA"/>
</dbReference>
<dbReference type="Pfam" id="PF11821">
    <property type="entry name" value="ActD"/>
    <property type="match status" value="1"/>
</dbReference>
<keyword evidence="1" id="KW-0472">Membrane</keyword>
<evidence type="ECO:0000313" key="3">
    <source>
        <dbReference type="Proteomes" id="UP000547614"/>
    </source>
</evidence>
<dbReference type="PANTHER" id="PTHR40394">
    <property type="entry name" value="LIPOPROTEIN-RELATED"/>
    <property type="match status" value="1"/>
</dbReference>
<dbReference type="PANTHER" id="PTHR40394:SF2">
    <property type="entry name" value="QUINOL:CYTOCHROME C OXIDOREDUCTASE MEMBRANE PROTEIN"/>
    <property type="match status" value="1"/>
</dbReference>
<evidence type="ECO:0000313" key="2">
    <source>
        <dbReference type="EMBL" id="MBB3189667.1"/>
    </source>
</evidence>
<dbReference type="InterPro" id="IPR021776">
    <property type="entry name" value="ActD"/>
</dbReference>
<reference evidence="2 3" key="1">
    <citation type="submission" date="2020-08" db="EMBL/GenBank/DDBJ databases">
        <title>Genomic Encyclopedia of Type Strains, Phase III (KMG-III): the genomes of soil and plant-associated and newly described type strains.</title>
        <authorList>
            <person name="Whitman W."/>
        </authorList>
    </citation>
    <scope>NUCLEOTIDE SEQUENCE [LARGE SCALE GENOMIC DNA]</scope>
    <source>
        <strain evidence="2 3">CECT 7282</strain>
    </source>
</reference>
<dbReference type="RefSeq" id="WP_183324408.1">
    <property type="nucleotide sequence ID" value="NZ_JACHXP010000003.1"/>
</dbReference>
<protein>
    <recommendedName>
        <fullName evidence="4">DUF3341 domain-containing protein</fullName>
    </recommendedName>
</protein>
<keyword evidence="3" id="KW-1185">Reference proteome</keyword>
<keyword evidence="1" id="KW-0812">Transmembrane</keyword>
<organism evidence="2 3">
    <name type="scientific">Halomonas cerina</name>
    <dbReference type="NCBI Taxonomy" id="447424"/>
    <lineage>
        <taxon>Bacteria</taxon>
        <taxon>Pseudomonadati</taxon>
        <taxon>Pseudomonadota</taxon>
        <taxon>Gammaproteobacteria</taxon>
        <taxon>Oceanospirillales</taxon>
        <taxon>Halomonadaceae</taxon>
        <taxon>Halomonas</taxon>
    </lineage>
</organism>
<name>A0A839VAD9_9GAMM</name>
<dbReference type="Proteomes" id="UP000547614">
    <property type="component" value="Unassembled WGS sequence"/>
</dbReference>
<dbReference type="AlphaFoldDB" id="A0A839VAD9"/>
<feature type="transmembrane region" description="Helical" evidence="1">
    <location>
        <begin position="95"/>
        <end position="118"/>
    </location>
</feature>
<feature type="transmembrane region" description="Helical" evidence="1">
    <location>
        <begin position="53"/>
        <end position="75"/>
    </location>
</feature>
<evidence type="ECO:0008006" key="4">
    <source>
        <dbReference type="Google" id="ProtNLM"/>
    </source>
</evidence>
<comment type="caution">
    <text evidence="2">The sequence shown here is derived from an EMBL/GenBank/DDBJ whole genome shotgun (WGS) entry which is preliminary data.</text>
</comment>